<dbReference type="Pfam" id="PF02902">
    <property type="entry name" value="Peptidase_C48"/>
    <property type="match status" value="1"/>
</dbReference>
<evidence type="ECO:0000313" key="7">
    <source>
        <dbReference type="Proteomes" id="UP000799429"/>
    </source>
</evidence>
<dbReference type="EMBL" id="MU006089">
    <property type="protein sequence ID" value="KAF2842882.1"/>
    <property type="molecule type" value="Genomic_DNA"/>
</dbReference>
<feature type="non-terminal residue" evidence="6">
    <location>
        <position position="1"/>
    </location>
</feature>
<dbReference type="Gene3D" id="3.40.395.10">
    <property type="entry name" value="Adenoviral Proteinase, Chain A"/>
    <property type="match status" value="1"/>
</dbReference>
<dbReference type="PANTHER" id="PTHR46468">
    <property type="entry name" value="SENTRIN-SPECIFIC PROTEASE 8"/>
    <property type="match status" value="1"/>
</dbReference>
<dbReference type="InterPro" id="IPR038765">
    <property type="entry name" value="Papain-like_cys_pep_sf"/>
</dbReference>
<organism evidence="6 7">
    <name type="scientific">Patellaria atrata CBS 101060</name>
    <dbReference type="NCBI Taxonomy" id="1346257"/>
    <lineage>
        <taxon>Eukaryota</taxon>
        <taxon>Fungi</taxon>
        <taxon>Dikarya</taxon>
        <taxon>Ascomycota</taxon>
        <taxon>Pezizomycotina</taxon>
        <taxon>Dothideomycetes</taxon>
        <taxon>Dothideomycetes incertae sedis</taxon>
        <taxon>Patellariales</taxon>
        <taxon>Patellariaceae</taxon>
        <taxon>Patellaria</taxon>
    </lineage>
</organism>
<dbReference type="PANTHER" id="PTHR46468:SF1">
    <property type="entry name" value="SENTRIN-SPECIFIC PROTEASE 8"/>
    <property type="match status" value="1"/>
</dbReference>
<evidence type="ECO:0000256" key="3">
    <source>
        <dbReference type="ARBA" id="ARBA00022801"/>
    </source>
</evidence>
<evidence type="ECO:0000256" key="1">
    <source>
        <dbReference type="ARBA" id="ARBA00005234"/>
    </source>
</evidence>
<keyword evidence="2" id="KW-0645">Protease</keyword>
<keyword evidence="7" id="KW-1185">Reference proteome</keyword>
<dbReference type="Proteomes" id="UP000799429">
    <property type="component" value="Unassembled WGS sequence"/>
</dbReference>
<sequence>RYLERNELEKEANKSAQIVLLRPSMAVLLMSSPDPQSLRSALPNFEQITHIFLPINDANNYDVTSSGTHWSLLVVSKLDGVAFHYDSMEPANIKYAKAAATKLSELLQTPLHFHEMNDCPQQDNGSDCGVFVCVAMEELLIRLLNVERAQKITMSMENRIQDKNLNSNMRTKLMKIIQGLVEQEKKRK</sequence>
<gene>
    <name evidence="6" type="ORF">M501DRAFT_903838</name>
</gene>
<comment type="similarity">
    <text evidence="1">Belongs to the peptidase C48 family.</text>
</comment>
<dbReference type="OrthoDB" id="5065855at2759"/>
<evidence type="ECO:0000256" key="4">
    <source>
        <dbReference type="ARBA" id="ARBA00022807"/>
    </source>
</evidence>
<dbReference type="InterPro" id="IPR044613">
    <property type="entry name" value="Nep1/2-like"/>
</dbReference>
<evidence type="ECO:0000259" key="5">
    <source>
        <dbReference type="PROSITE" id="PS50600"/>
    </source>
</evidence>
<accession>A0A9P4SI19</accession>
<protein>
    <submittedName>
        <fullName evidence="6">Cysteine proteinase</fullName>
    </submittedName>
</protein>
<dbReference type="GO" id="GO:0019784">
    <property type="term" value="F:deNEDDylase activity"/>
    <property type="evidence" value="ECO:0007669"/>
    <property type="project" value="InterPro"/>
</dbReference>
<dbReference type="InterPro" id="IPR003653">
    <property type="entry name" value="Peptidase_C48_C"/>
</dbReference>
<keyword evidence="4" id="KW-0788">Thiol protease</keyword>
<dbReference type="GO" id="GO:0000338">
    <property type="term" value="P:protein deneddylation"/>
    <property type="evidence" value="ECO:0007669"/>
    <property type="project" value="TreeGrafter"/>
</dbReference>
<name>A0A9P4SI19_9PEZI</name>
<dbReference type="GO" id="GO:0006508">
    <property type="term" value="P:proteolysis"/>
    <property type="evidence" value="ECO:0007669"/>
    <property type="project" value="UniProtKB-KW"/>
</dbReference>
<dbReference type="SUPFAM" id="SSF54001">
    <property type="entry name" value="Cysteine proteinases"/>
    <property type="match status" value="1"/>
</dbReference>
<feature type="non-terminal residue" evidence="6">
    <location>
        <position position="188"/>
    </location>
</feature>
<evidence type="ECO:0000313" key="6">
    <source>
        <dbReference type="EMBL" id="KAF2842882.1"/>
    </source>
</evidence>
<comment type="caution">
    <text evidence="6">The sequence shown here is derived from an EMBL/GenBank/DDBJ whole genome shotgun (WGS) entry which is preliminary data.</text>
</comment>
<keyword evidence="3" id="KW-0378">Hydrolase</keyword>
<feature type="domain" description="Ubiquitin-like protease family profile" evidence="5">
    <location>
        <begin position="1"/>
        <end position="139"/>
    </location>
</feature>
<dbReference type="AlphaFoldDB" id="A0A9P4SI19"/>
<dbReference type="GO" id="GO:0008234">
    <property type="term" value="F:cysteine-type peptidase activity"/>
    <property type="evidence" value="ECO:0007669"/>
    <property type="project" value="UniProtKB-KW"/>
</dbReference>
<dbReference type="PROSITE" id="PS50600">
    <property type="entry name" value="ULP_PROTEASE"/>
    <property type="match status" value="1"/>
</dbReference>
<proteinExistence type="inferred from homology"/>
<evidence type="ECO:0000256" key="2">
    <source>
        <dbReference type="ARBA" id="ARBA00022670"/>
    </source>
</evidence>
<reference evidence="6" key="1">
    <citation type="journal article" date="2020" name="Stud. Mycol.">
        <title>101 Dothideomycetes genomes: a test case for predicting lifestyles and emergence of pathogens.</title>
        <authorList>
            <person name="Haridas S."/>
            <person name="Albert R."/>
            <person name="Binder M."/>
            <person name="Bloem J."/>
            <person name="Labutti K."/>
            <person name="Salamov A."/>
            <person name="Andreopoulos B."/>
            <person name="Baker S."/>
            <person name="Barry K."/>
            <person name="Bills G."/>
            <person name="Bluhm B."/>
            <person name="Cannon C."/>
            <person name="Castanera R."/>
            <person name="Culley D."/>
            <person name="Daum C."/>
            <person name="Ezra D."/>
            <person name="Gonzalez J."/>
            <person name="Henrissat B."/>
            <person name="Kuo A."/>
            <person name="Liang C."/>
            <person name="Lipzen A."/>
            <person name="Lutzoni F."/>
            <person name="Magnuson J."/>
            <person name="Mondo S."/>
            <person name="Nolan M."/>
            <person name="Ohm R."/>
            <person name="Pangilinan J."/>
            <person name="Park H.-J."/>
            <person name="Ramirez L."/>
            <person name="Alfaro M."/>
            <person name="Sun H."/>
            <person name="Tritt A."/>
            <person name="Yoshinaga Y."/>
            <person name="Zwiers L.-H."/>
            <person name="Turgeon B."/>
            <person name="Goodwin S."/>
            <person name="Spatafora J."/>
            <person name="Crous P."/>
            <person name="Grigoriev I."/>
        </authorList>
    </citation>
    <scope>NUCLEOTIDE SEQUENCE</scope>
    <source>
        <strain evidence="6">CBS 101060</strain>
    </source>
</reference>